<dbReference type="CDD" id="cd00146">
    <property type="entry name" value="PKD"/>
    <property type="match status" value="1"/>
</dbReference>
<accession>A0A1F6C571</accession>
<evidence type="ECO:0000256" key="2">
    <source>
        <dbReference type="SAM" id="SignalP"/>
    </source>
</evidence>
<sequence length="554" mass="57873">MRKGLVILTVLASLLLSLTSTAKAQGVSVNVSPGEFAGFNLVYDLSIPNEMATWDAGTPPYTTNNSGSITPGSFDRIAYYLELNKGSGPQFIWVSMAPFTTDPTKIGVPTRASGAVFQTKVGSMNVESNVSGIVTGSGIATGNIEFWPYVYKEEAGLKGIGGNSRTYVFDDRYSNFGIGDYGSMQIHNYGARKTLLAYNGWGGDSRPFDDLGIGNSTLGGHPDWTFRQNANTYATKILQVYVHSASNHAPVASAGTDQTVECAAHAGTSVALNGSGSSDPDGDTLTYTWTGPFGTATGATPTVTLSLGAHTITLTVSDGKGGTATDQVVVTVQDTTPPTISLTVSPTSLWPPNHKMVKVATGISATDACDPSPVLSIDITSNEPVNGLGDGDTAPDWEVVNNEVSVRAERSGKGTGRIYTITVTATDVSGNTATSTGTVTVGHDKGKSSKPVAGEPAPEAAPEAFGLDQCYPNPFNPATTIRYALPEGSNVSLVVYNLLGQQVRTLVSGAQGPGYHTAVWDGRDEAGRMAATGVYIYRLQAGGFSQVKKMLFAK</sequence>
<comment type="caution">
    <text evidence="4">The sequence shown here is derived from an EMBL/GenBank/DDBJ whole genome shotgun (WGS) entry which is preliminary data.</text>
</comment>
<dbReference type="EMBL" id="MFKF01000410">
    <property type="protein sequence ID" value="OGG44218.1"/>
    <property type="molecule type" value="Genomic_DNA"/>
</dbReference>
<dbReference type="Gene3D" id="2.60.40.4070">
    <property type="match status" value="1"/>
</dbReference>
<protein>
    <recommendedName>
        <fullName evidence="3">PKD/Chitinase domain-containing protein</fullName>
    </recommendedName>
</protein>
<dbReference type="InterPro" id="IPR013783">
    <property type="entry name" value="Ig-like_fold"/>
</dbReference>
<feature type="region of interest" description="Disordered" evidence="1">
    <location>
        <begin position="435"/>
        <end position="460"/>
    </location>
</feature>
<dbReference type="Pfam" id="PF13860">
    <property type="entry name" value="FlgD_ig"/>
    <property type="match status" value="1"/>
</dbReference>
<evidence type="ECO:0000256" key="1">
    <source>
        <dbReference type="SAM" id="MobiDB-lite"/>
    </source>
</evidence>
<organism evidence="4 5">
    <name type="scientific">Handelsmanbacteria sp. (strain RIFCSPLOWO2_12_FULL_64_10)</name>
    <dbReference type="NCBI Taxonomy" id="1817868"/>
    <lineage>
        <taxon>Bacteria</taxon>
        <taxon>Candidatus Handelsmaniibacteriota</taxon>
    </lineage>
</organism>
<dbReference type="AlphaFoldDB" id="A0A1F6C571"/>
<feature type="domain" description="PKD/Chitinase" evidence="3">
    <location>
        <begin position="255"/>
        <end position="335"/>
    </location>
</feature>
<evidence type="ECO:0000259" key="3">
    <source>
        <dbReference type="SMART" id="SM00089"/>
    </source>
</evidence>
<dbReference type="InterPro" id="IPR000601">
    <property type="entry name" value="PKD_dom"/>
</dbReference>
<dbReference type="Proteomes" id="UP000178606">
    <property type="component" value="Unassembled WGS sequence"/>
</dbReference>
<dbReference type="InterPro" id="IPR025965">
    <property type="entry name" value="FlgD/Vpr_Ig-like"/>
</dbReference>
<keyword evidence="2" id="KW-0732">Signal</keyword>
<gene>
    <name evidence="4" type="ORF">A3F84_09465</name>
</gene>
<dbReference type="SMART" id="SM00089">
    <property type="entry name" value="PKD"/>
    <property type="match status" value="1"/>
</dbReference>
<proteinExistence type="predicted"/>
<dbReference type="Gene3D" id="2.60.40.10">
    <property type="entry name" value="Immunoglobulins"/>
    <property type="match status" value="1"/>
</dbReference>
<dbReference type="SUPFAM" id="SSF49299">
    <property type="entry name" value="PKD domain"/>
    <property type="match status" value="1"/>
</dbReference>
<name>A0A1F6C571_HANXR</name>
<dbReference type="InterPro" id="IPR026444">
    <property type="entry name" value="Secre_tail"/>
</dbReference>
<reference evidence="4 5" key="1">
    <citation type="journal article" date="2016" name="Nat. Commun.">
        <title>Thousands of microbial genomes shed light on interconnected biogeochemical processes in an aquifer system.</title>
        <authorList>
            <person name="Anantharaman K."/>
            <person name="Brown C.T."/>
            <person name="Hug L.A."/>
            <person name="Sharon I."/>
            <person name="Castelle C.J."/>
            <person name="Probst A.J."/>
            <person name="Thomas B.C."/>
            <person name="Singh A."/>
            <person name="Wilkins M.J."/>
            <person name="Karaoz U."/>
            <person name="Brodie E.L."/>
            <person name="Williams K.H."/>
            <person name="Hubbard S.S."/>
            <person name="Banfield J.F."/>
        </authorList>
    </citation>
    <scope>NUCLEOTIDE SEQUENCE [LARGE SCALE GENOMIC DNA]</scope>
    <source>
        <strain evidence="5">RIFCSPLOWO2_12_FULL_64_10</strain>
    </source>
</reference>
<dbReference type="Pfam" id="PF18911">
    <property type="entry name" value="PKD_4"/>
    <property type="match status" value="1"/>
</dbReference>
<feature type="chain" id="PRO_5009523239" description="PKD/Chitinase domain-containing protein" evidence="2">
    <location>
        <begin position="25"/>
        <end position="554"/>
    </location>
</feature>
<feature type="signal peptide" evidence="2">
    <location>
        <begin position="1"/>
        <end position="24"/>
    </location>
</feature>
<dbReference type="InterPro" id="IPR035986">
    <property type="entry name" value="PKD_dom_sf"/>
</dbReference>
<dbReference type="NCBIfam" id="TIGR04183">
    <property type="entry name" value="Por_Secre_tail"/>
    <property type="match status" value="1"/>
</dbReference>
<evidence type="ECO:0000313" key="5">
    <source>
        <dbReference type="Proteomes" id="UP000178606"/>
    </source>
</evidence>
<dbReference type="InterPro" id="IPR022409">
    <property type="entry name" value="PKD/Chitinase_dom"/>
</dbReference>
<evidence type="ECO:0000313" key="4">
    <source>
        <dbReference type="EMBL" id="OGG44218.1"/>
    </source>
</evidence>